<dbReference type="RefSeq" id="WP_172174246.1">
    <property type="nucleotide sequence ID" value="NZ_WOEZ01000210.1"/>
</dbReference>
<proteinExistence type="predicted"/>
<feature type="region of interest" description="Disordered" evidence="2">
    <location>
        <begin position="72"/>
        <end position="99"/>
    </location>
</feature>
<name>A0A972NW71_9BURK</name>
<organism evidence="3 4">
    <name type="scientific">Paraburkholderia elongata</name>
    <dbReference type="NCBI Taxonomy" id="2675747"/>
    <lineage>
        <taxon>Bacteria</taxon>
        <taxon>Pseudomonadati</taxon>
        <taxon>Pseudomonadota</taxon>
        <taxon>Betaproteobacteria</taxon>
        <taxon>Burkholderiales</taxon>
        <taxon>Burkholderiaceae</taxon>
        <taxon>Paraburkholderia</taxon>
    </lineage>
</organism>
<keyword evidence="1" id="KW-0175">Coiled coil</keyword>
<sequence>MANGQQIAEQNFSAFVAWLASKTESEFRAMASRGVLSRKEIAKECGFAQSALSQNPRIKDALKAKEDALRDAGVLPPLAPKSDESGGELPLRETGRQRASVNAERLNRLELDNAALRAENEELKRKLEQYALLDEALATTGRLLR</sequence>
<dbReference type="Proteomes" id="UP000655523">
    <property type="component" value="Unassembled WGS sequence"/>
</dbReference>
<dbReference type="AlphaFoldDB" id="A0A972NW71"/>
<dbReference type="InterPro" id="IPR049841">
    <property type="entry name" value="VPA1267-like"/>
</dbReference>
<dbReference type="EMBL" id="WOEZ01000210">
    <property type="protein sequence ID" value="NPT60052.1"/>
    <property type="molecule type" value="Genomic_DNA"/>
</dbReference>
<gene>
    <name evidence="3" type="ORF">GNZ13_37245</name>
</gene>
<protein>
    <submittedName>
        <fullName evidence="3">Uncharacterized protein</fullName>
    </submittedName>
</protein>
<evidence type="ECO:0000256" key="2">
    <source>
        <dbReference type="SAM" id="MobiDB-lite"/>
    </source>
</evidence>
<evidence type="ECO:0000313" key="3">
    <source>
        <dbReference type="EMBL" id="NPT60052.1"/>
    </source>
</evidence>
<evidence type="ECO:0000313" key="4">
    <source>
        <dbReference type="Proteomes" id="UP000655523"/>
    </source>
</evidence>
<evidence type="ECO:0000256" key="1">
    <source>
        <dbReference type="SAM" id="Coils"/>
    </source>
</evidence>
<accession>A0A972NW71</accession>
<comment type="caution">
    <text evidence="3">The sequence shown here is derived from an EMBL/GenBank/DDBJ whole genome shotgun (WGS) entry which is preliminary data.</text>
</comment>
<dbReference type="NCBIfam" id="NF040697">
    <property type="entry name" value="VPA1267_fam"/>
    <property type="match status" value="1"/>
</dbReference>
<keyword evidence="4" id="KW-1185">Reference proteome</keyword>
<reference evidence="3 4" key="1">
    <citation type="submission" date="2019-11" db="EMBL/GenBank/DDBJ databases">
        <title>Metabolism of dissolved organic matter in forest soils.</title>
        <authorList>
            <person name="Cyle K.T."/>
            <person name="Wilhelm R.C."/>
            <person name="Martinez C.E."/>
        </authorList>
    </citation>
    <scope>NUCLEOTIDE SEQUENCE [LARGE SCALE GENOMIC DNA]</scope>
    <source>
        <strain evidence="3 4">5N</strain>
    </source>
</reference>
<feature type="coiled-coil region" evidence="1">
    <location>
        <begin position="106"/>
        <end position="136"/>
    </location>
</feature>